<sequence>MAPPQLVKSAASLIYTMPERKVRELLCEASRRPDVAALVMAAAEARAHPAEVAQLVDEAAEAVHLLDGLDAARASAALPLVLDALDKVAAKAEGLLRAGQGPLALEALAAVAGEVVRPDEVPQVVWKGIAGSGVLGRLAFATERAIPLCPSCACQEFVDPIDRVVARGGSDFSDALAALRTRALGRRKTAL</sequence>
<organism evidence="1 2">
    <name type="scientific">Elliptochloris bilobata</name>
    <dbReference type="NCBI Taxonomy" id="381761"/>
    <lineage>
        <taxon>Eukaryota</taxon>
        <taxon>Viridiplantae</taxon>
        <taxon>Chlorophyta</taxon>
        <taxon>core chlorophytes</taxon>
        <taxon>Trebouxiophyceae</taxon>
        <taxon>Trebouxiophyceae incertae sedis</taxon>
        <taxon>Elliptochloris clade</taxon>
        <taxon>Elliptochloris</taxon>
    </lineage>
</organism>
<proteinExistence type="predicted"/>
<name>A0AAW1SEN3_9CHLO</name>
<dbReference type="EMBL" id="JALJOU010000004">
    <property type="protein sequence ID" value="KAK9844031.1"/>
    <property type="molecule type" value="Genomic_DNA"/>
</dbReference>
<evidence type="ECO:0000313" key="1">
    <source>
        <dbReference type="EMBL" id="KAK9844031.1"/>
    </source>
</evidence>
<evidence type="ECO:0000313" key="2">
    <source>
        <dbReference type="Proteomes" id="UP001445335"/>
    </source>
</evidence>
<dbReference type="Proteomes" id="UP001445335">
    <property type="component" value="Unassembled WGS sequence"/>
</dbReference>
<keyword evidence="2" id="KW-1185">Reference proteome</keyword>
<comment type="caution">
    <text evidence="1">The sequence shown here is derived from an EMBL/GenBank/DDBJ whole genome shotgun (WGS) entry which is preliminary data.</text>
</comment>
<protein>
    <submittedName>
        <fullName evidence="1">Uncharacterized protein</fullName>
    </submittedName>
</protein>
<gene>
    <name evidence="1" type="ORF">WJX81_002366</name>
</gene>
<accession>A0AAW1SEN3</accession>
<dbReference type="AlphaFoldDB" id="A0AAW1SEN3"/>
<reference evidence="1 2" key="1">
    <citation type="journal article" date="2024" name="Nat. Commun.">
        <title>Phylogenomics reveals the evolutionary origins of lichenization in chlorophyte algae.</title>
        <authorList>
            <person name="Puginier C."/>
            <person name="Libourel C."/>
            <person name="Otte J."/>
            <person name="Skaloud P."/>
            <person name="Haon M."/>
            <person name="Grisel S."/>
            <person name="Petersen M."/>
            <person name="Berrin J.G."/>
            <person name="Delaux P.M."/>
            <person name="Dal Grande F."/>
            <person name="Keller J."/>
        </authorList>
    </citation>
    <scope>NUCLEOTIDE SEQUENCE [LARGE SCALE GENOMIC DNA]</scope>
    <source>
        <strain evidence="1 2">SAG 245.80</strain>
    </source>
</reference>